<dbReference type="GO" id="GO:0055085">
    <property type="term" value="P:transmembrane transport"/>
    <property type="evidence" value="ECO:0007669"/>
    <property type="project" value="InterPro"/>
</dbReference>
<protein>
    <recommendedName>
        <fullName evidence="2">TonB C-terminal domain-containing protein</fullName>
    </recommendedName>
</protein>
<dbReference type="SUPFAM" id="SSF74653">
    <property type="entry name" value="TolA/TonB C-terminal domain"/>
    <property type="match status" value="1"/>
</dbReference>
<dbReference type="Gramene" id="Solyc00g017870.1.1">
    <property type="protein sequence ID" value="Solyc00g017870.1.1"/>
    <property type="gene ID" value="Solyc00g017870.1"/>
</dbReference>
<evidence type="ECO:0000259" key="2">
    <source>
        <dbReference type="Pfam" id="PF03544"/>
    </source>
</evidence>
<dbReference type="InParanoid" id="A0A494G8X6"/>
<feature type="signal peptide" evidence="1">
    <location>
        <begin position="1"/>
        <end position="20"/>
    </location>
</feature>
<dbReference type="PaxDb" id="4081-Solyc00g017870.1.1"/>
<dbReference type="STRING" id="4081.A0A494G8X6"/>
<keyword evidence="4" id="KW-1185">Reference proteome</keyword>
<proteinExistence type="predicted"/>
<dbReference type="EnsemblPlants" id="Solyc00g017870.1.1">
    <property type="protein sequence ID" value="Solyc00g017870.1.1"/>
    <property type="gene ID" value="Solyc00g017870.1"/>
</dbReference>
<accession>A0A494G8X6</accession>
<organism evidence="3">
    <name type="scientific">Solanum lycopersicum</name>
    <name type="common">Tomato</name>
    <name type="synonym">Lycopersicon esculentum</name>
    <dbReference type="NCBI Taxonomy" id="4081"/>
    <lineage>
        <taxon>Eukaryota</taxon>
        <taxon>Viridiplantae</taxon>
        <taxon>Streptophyta</taxon>
        <taxon>Embryophyta</taxon>
        <taxon>Tracheophyta</taxon>
        <taxon>Spermatophyta</taxon>
        <taxon>Magnoliopsida</taxon>
        <taxon>eudicotyledons</taxon>
        <taxon>Gunneridae</taxon>
        <taxon>Pentapetalae</taxon>
        <taxon>asterids</taxon>
        <taxon>lamiids</taxon>
        <taxon>Solanales</taxon>
        <taxon>Solanaceae</taxon>
        <taxon>Solanoideae</taxon>
        <taxon>Solaneae</taxon>
        <taxon>Solanum</taxon>
        <taxon>Solanum subgen. Lycopersicon</taxon>
    </lineage>
</organism>
<evidence type="ECO:0000313" key="4">
    <source>
        <dbReference type="Proteomes" id="UP000004994"/>
    </source>
</evidence>
<feature type="domain" description="TonB C-terminal" evidence="2">
    <location>
        <begin position="192"/>
        <end position="250"/>
    </location>
</feature>
<keyword evidence="1" id="KW-0732">Signal</keyword>
<reference evidence="3" key="2">
    <citation type="submission" date="2019-04" db="UniProtKB">
        <authorList>
            <consortium name="EnsemblPlants"/>
        </authorList>
    </citation>
    <scope>IDENTIFICATION</scope>
    <source>
        <strain evidence="3">cv. Heinz 1706</strain>
    </source>
</reference>
<dbReference type="AlphaFoldDB" id="A0A494G8X6"/>
<evidence type="ECO:0000313" key="3">
    <source>
        <dbReference type="EnsemblPlants" id="Solyc00g017870.1.1"/>
    </source>
</evidence>
<evidence type="ECO:0000256" key="1">
    <source>
        <dbReference type="SAM" id="SignalP"/>
    </source>
</evidence>
<name>A0A494G8X6_SOLLC</name>
<dbReference type="InterPro" id="IPR037682">
    <property type="entry name" value="TonB_C"/>
</dbReference>
<dbReference type="Pfam" id="PF03544">
    <property type="entry name" value="TonB_C"/>
    <property type="match status" value="1"/>
</dbReference>
<dbReference type="Gene3D" id="3.30.1150.10">
    <property type="match status" value="2"/>
</dbReference>
<feature type="chain" id="PRO_5019715690" description="TonB C-terminal domain-containing protein" evidence="1">
    <location>
        <begin position="21"/>
        <end position="255"/>
    </location>
</feature>
<sequence>MKKILLVLAVLFSTFLFSQSEYRSVSQLPDYEILKKKMKLDDVVTRADTPPEFPGGMENFKRQFAEKMDIIDVKSKSIDTKVYFIVEKTGYVRSVTATGSDKKHSDAAEAAVRRLFVKWKPATVNGEPAASEASISYSVPEDIAQKFNYEAWNDENKLMTIPEFPGGISEFRKEFANNFDTSALQKVKGQVSTIVYFSIETDGKILQVFAQGNNAEFNQEAERTVRSIKKTWTPAKKNGAPIRYIFQVPLKMQFE</sequence>
<dbReference type="Proteomes" id="UP000004994">
    <property type="component" value="Unassembled WGS sequence"/>
</dbReference>
<reference evidence="3" key="1">
    <citation type="journal article" date="2012" name="Nature">
        <title>The tomato genome sequence provides insights into fleshy fruit evolution.</title>
        <authorList>
            <consortium name="Tomato Genome Consortium"/>
        </authorList>
    </citation>
    <scope>NUCLEOTIDE SEQUENCE [LARGE SCALE GENOMIC DNA]</scope>
    <source>
        <strain evidence="3">cv. Heinz 1706</strain>
    </source>
</reference>